<dbReference type="GO" id="GO:0016491">
    <property type="term" value="F:oxidoreductase activity"/>
    <property type="evidence" value="ECO:0007669"/>
    <property type="project" value="UniProtKB-KW"/>
</dbReference>
<comment type="similarity">
    <text evidence="1">Belongs to the short-chain dehydrogenases/reductases (SDR) family.</text>
</comment>
<dbReference type="PANTHER" id="PTHR24320">
    <property type="entry name" value="RETINOL DEHYDROGENASE"/>
    <property type="match status" value="1"/>
</dbReference>
<dbReference type="SUPFAM" id="SSF51735">
    <property type="entry name" value="NAD(P)-binding Rossmann-fold domains"/>
    <property type="match status" value="1"/>
</dbReference>
<name>A0A2N0RU43_9GLOM</name>
<proteinExistence type="inferred from homology"/>
<organism evidence="3 4">
    <name type="scientific">Rhizophagus irregularis</name>
    <dbReference type="NCBI Taxonomy" id="588596"/>
    <lineage>
        <taxon>Eukaryota</taxon>
        <taxon>Fungi</taxon>
        <taxon>Fungi incertae sedis</taxon>
        <taxon>Mucoromycota</taxon>
        <taxon>Glomeromycotina</taxon>
        <taxon>Glomeromycetes</taxon>
        <taxon>Glomerales</taxon>
        <taxon>Glomeraceae</taxon>
        <taxon>Rhizophagus</taxon>
    </lineage>
</organism>
<dbReference type="VEuPathDB" id="FungiDB:RhiirA1_441518"/>
<comment type="caution">
    <text evidence="3">The sequence shown here is derived from an EMBL/GenBank/DDBJ whole genome shotgun (WGS) entry which is preliminary data.</text>
</comment>
<gene>
    <name evidence="3" type="ORF">RhiirA1_441518</name>
</gene>
<dbReference type="Pfam" id="PF00106">
    <property type="entry name" value="adh_short"/>
    <property type="match status" value="1"/>
</dbReference>
<dbReference type="InterPro" id="IPR002347">
    <property type="entry name" value="SDR_fam"/>
</dbReference>
<dbReference type="Gene3D" id="3.40.50.720">
    <property type="entry name" value="NAD(P)-binding Rossmann-like Domain"/>
    <property type="match status" value="1"/>
</dbReference>
<evidence type="ECO:0000256" key="2">
    <source>
        <dbReference type="ARBA" id="ARBA00023002"/>
    </source>
</evidence>
<dbReference type="VEuPathDB" id="FungiDB:RhiirFUN_006289"/>
<keyword evidence="2" id="KW-0560">Oxidoreductase</keyword>
<sequence length="338" mass="37980">MPVKLNNNYDLSNNVIILTGATDGIGKDMARILAGFNPKRLVLPVRNKEKANDVLEYIKSSNGHAKNVEVWEMDLADLQSVKNFANKFIKEVGELHMLLNNAGVMSSNQVIKTKDNLEIQFQVNHLAPFLLTLLLLDTIKKSVSAELPGKITFTSSSAHFNGEIDFDNLHLEKRSSYWNPVKGNYANTKLMNVIVARELSRIVQNENIRTYSLHPGVISTNINHMNNSYTTAFVNLLVMMFEISAEQGAINTLYPVLSPENKETGEYYNEGIKQGPNKVANDQEVANKLWKKWIKKKIKDADILYFEHSEFKDVEEIGKGGFGAVNRVVTNDGMQSCT</sequence>
<dbReference type="InterPro" id="IPR036291">
    <property type="entry name" value="NAD(P)-bd_dom_sf"/>
</dbReference>
<reference evidence="3 4" key="1">
    <citation type="submission" date="2017-10" db="EMBL/GenBank/DDBJ databases">
        <title>Extensive intraspecific genome diversity in a model arbuscular mycorrhizal fungus.</title>
        <authorList>
            <person name="Chen E.C.H."/>
            <person name="Morin E."/>
            <person name="Baudet D."/>
            <person name="Noel J."/>
            <person name="Ndikumana S."/>
            <person name="Charron P."/>
            <person name="St-Onge C."/>
            <person name="Giorgi J."/>
            <person name="Grigoriev I.V."/>
            <person name="Roux C."/>
            <person name="Martin F.M."/>
            <person name="Corradi N."/>
        </authorList>
    </citation>
    <scope>NUCLEOTIDE SEQUENCE [LARGE SCALE GENOMIC DNA]</scope>
    <source>
        <strain evidence="3 4">A1</strain>
    </source>
</reference>
<dbReference type="EMBL" id="LLXH01000436">
    <property type="protein sequence ID" value="PKC66804.1"/>
    <property type="molecule type" value="Genomic_DNA"/>
</dbReference>
<dbReference type="Proteomes" id="UP000232688">
    <property type="component" value="Unassembled WGS sequence"/>
</dbReference>
<dbReference type="AlphaFoldDB" id="A0A2N0RU43"/>
<evidence type="ECO:0000313" key="4">
    <source>
        <dbReference type="Proteomes" id="UP000232688"/>
    </source>
</evidence>
<accession>A0A2N0RU43</accession>
<evidence type="ECO:0000313" key="3">
    <source>
        <dbReference type="EMBL" id="PKC66804.1"/>
    </source>
</evidence>
<reference evidence="3 4" key="2">
    <citation type="submission" date="2017-10" db="EMBL/GenBank/DDBJ databases">
        <title>Genome analyses suggest a sexual origin of heterokaryosis in a supposedly ancient asexual fungus.</title>
        <authorList>
            <person name="Corradi N."/>
            <person name="Sedzielewska K."/>
            <person name="Noel J."/>
            <person name="Charron P."/>
            <person name="Farinelli L."/>
            <person name="Marton T."/>
            <person name="Kruger M."/>
            <person name="Pelin A."/>
            <person name="Brachmann A."/>
            <person name="Corradi N."/>
        </authorList>
    </citation>
    <scope>NUCLEOTIDE SEQUENCE [LARGE SCALE GENOMIC DNA]</scope>
    <source>
        <strain evidence="3 4">A1</strain>
    </source>
</reference>
<dbReference type="PANTHER" id="PTHR24320:SF226">
    <property type="entry name" value="RETINOL DEHYDROGENASE 11"/>
    <property type="match status" value="1"/>
</dbReference>
<dbReference type="PRINTS" id="PR00081">
    <property type="entry name" value="GDHRDH"/>
</dbReference>
<protein>
    <submittedName>
        <fullName evidence="3">NAD(P)-binding protein</fullName>
    </submittedName>
</protein>
<evidence type="ECO:0000256" key="1">
    <source>
        <dbReference type="ARBA" id="ARBA00006484"/>
    </source>
</evidence>
<dbReference type="VEuPathDB" id="FungiDB:FUN_011864"/>